<dbReference type="Proteomes" id="UP000681075">
    <property type="component" value="Unassembled WGS sequence"/>
</dbReference>
<feature type="domain" description="Response regulatory" evidence="2">
    <location>
        <begin position="14"/>
        <end position="121"/>
    </location>
</feature>
<dbReference type="PROSITE" id="PS50921">
    <property type="entry name" value="ANTAR"/>
    <property type="match status" value="1"/>
</dbReference>
<dbReference type="SMART" id="SM01012">
    <property type="entry name" value="ANTAR"/>
    <property type="match status" value="1"/>
</dbReference>
<dbReference type="InterPro" id="IPR001789">
    <property type="entry name" value="Sig_transdc_resp-reg_receiver"/>
</dbReference>
<comment type="caution">
    <text evidence="4">The sequence shown here is derived from an EMBL/GenBank/DDBJ whole genome shotgun (WGS) entry which is preliminary data.</text>
</comment>
<dbReference type="PROSITE" id="PS50110">
    <property type="entry name" value="RESPONSE_REGULATORY"/>
    <property type="match status" value="1"/>
</dbReference>
<evidence type="ECO:0000256" key="1">
    <source>
        <dbReference type="PROSITE-ProRule" id="PRU00169"/>
    </source>
</evidence>
<sequence>MLLAPVLRTCGAVKVLLADSDPDRAAAIERDLPGVELVRLAPGASLRDAVARLHPDVVLIDMALPDRDALDGLRRVEAPIVLFVDHDDPGFMEAAIDAGISSYNVVGASLPAVKPIVAAAVALYRRHRADQTERAAIDRAKAMLIRSRGWSEPDAHRWLRRRAMDRGKRIADIAAAVLAGDEA</sequence>
<dbReference type="Gene3D" id="3.40.50.2300">
    <property type="match status" value="1"/>
</dbReference>
<dbReference type="GO" id="GO:0000160">
    <property type="term" value="P:phosphorelay signal transduction system"/>
    <property type="evidence" value="ECO:0007669"/>
    <property type="project" value="InterPro"/>
</dbReference>
<keyword evidence="1" id="KW-0597">Phosphoprotein</keyword>
<dbReference type="InterPro" id="IPR036388">
    <property type="entry name" value="WH-like_DNA-bd_sf"/>
</dbReference>
<dbReference type="AlphaFoldDB" id="A0A8S8XH74"/>
<dbReference type="InterPro" id="IPR005561">
    <property type="entry name" value="ANTAR"/>
</dbReference>
<dbReference type="GO" id="GO:0003723">
    <property type="term" value="F:RNA binding"/>
    <property type="evidence" value="ECO:0007669"/>
    <property type="project" value="InterPro"/>
</dbReference>
<dbReference type="EMBL" id="BOPV01000001">
    <property type="protein sequence ID" value="GIL41341.1"/>
    <property type="molecule type" value="Genomic_DNA"/>
</dbReference>
<keyword evidence="5" id="KW-1185">Reference proteome</keyword>
<organism evidence="4 5">
    <name type="scientific">Roseiterribacter gracilis</name>
    <dbReference type="NCBI Taxonomy" id="2812848"/>
    <lineage>
        <taxon>Bacteria</taxon>
        <taxon>Pseudomonadati</taxon>
        <taxon>Pseudomonadota</taxon>
        <taxon>Alphaproteobacteria</taxon>
        <taxon>Rhodospirillales</taxon>
        <taxon>Roseiterribacteraceae</taxon>
        <taxon>Roseiterribacter</taxon>
    </lineage>
</organism>
<reference evidence="4" key="1">
    <citation type="submission" date="2021-02" db="EMBL/GenBank/DDBJ databases">
        <title>Genome sequence of Rhodospirillales sp. strain TMPK1 isolated from soil.</title>
        <authorList>
            <person name="Nakai R."/>
            <person name="Kusada H."/>
            <person name="Tamaki H."/>
        </authorList>
    </citation>
    <scope>NUCLEOTIDE SEQUENCE</scope>
    <source>
        <strain evidence="4">TMPK1</strain>
    </source>
</reference>
<protein>
    <submittedName>
        <fullName evidence="4">ANTAR domain-containing protein</fullName>
    </submittedName>
</protein>
<dbReference type="Pfam" id="PF03861">
    <property type="entry name" value="ANTAR"/>
    <property type="match status" value="1"/>
</dbReference>
<evidence type="ECO:0000313" key="4">
    <source>
        <dbReference type="EMBL" id="GIL41341.1"/>
    </source>
</evidence>
<dbReference type="PIRSF" id="PIRSF036382">
    <property type="entry name" value="RR_antiterm"/>
    <property type="match status" value="1"/>
</dbReference>
<dbReference type="InterPro" id="IPR011006">
    <property type="entry name" value="CheY-like_superfamily"/>
</dbReference>
<name>A0A8S8XH74_9PROT</name>
<dbReference type="InterPro" id="IPR008327">
    <property type="entry name" value="Sig_transdc_resp-reg_antiterm"/>
</dbReference>
<gene>
    <name evidence="4" type="primary">nasT</name>
    <name evidence="4" type="ORF">TMPK1_35780</name>
</gene>
<dbReference type="Gene3D" id="1.10.10.10">
    <property type="entry name" value="Winged helix-like DNA-binding domain superfamily/Winged helix DNA-binding domain"/>
    <property type="match status" value="1"/>
</dbReference>
<evidence type="ECO:0000259" key="3">
    <source>
        <dbReference type="PROSITE" id="PS50921"/>
    </source>
</evidence>
<proteinExistence type="predicted"/>
<feature type="domain" description="ANTAR" evidence="3">
    <location>
        <begin position="117"/>
        <end position="178"/>
    </location>
</feature>
<evidence type="ECO:0000259" key="2">
    <source>
        <dbReference type="PROSITE" id="PS50110"/>
    </source>
</evidence>
<feature type="modified residue" description="4-aspartylphosphate" evidence="1">
    <location>
        <position position="61"/>
    </location>
</feature>
<dbReference type="SUPFAM" id="SSF52172">
    <property type="entry name" value="CheY-like"/>
    <property type="match status" value="1"/>
</dbReference>
<accession>A0A8S8XH74</accession>
<evidence type="ECO:0000313" key="5">
    <source>
        <dbReference type="Proteomes" id="UP000681075"/>
    </source>
</evidence>